<evidence type="ECO:0000313" key="3">
    <source>
        <dbReference type="Proteomes" id="UP000509302"/>
    </source>
</evidence>
<dbReference type="Proteomes" id="UP000509302">
    <property type="component" value="Chromosome"/>
</dbReference>
<dbReference type="Gene3D" id="3.40.50.720">
    <property type="entry name" value="NAD(P)-binding Rossmann-like Domain"/>
    <property type="match status" value="1"/>
</dbReference>
<dbReference type="PANTHER" id="PTHR40459:SF1">
    <property type="entry name" value="CONSERVED HYPOTHETICAL ALANINE AND LEUCINE RICH PROTEIN"/>
    <property type="match status" value="1"/>
</dbReference>
<dbReference type="AlphaFoldDB" id="A0A7H9ATG2"/>
<dbReference type="KEGG" id="cagg:HYG79_15825"/>
<protein>
    <submittedName>
        <fullName evidence="2">DUF2520 domain-containing protein</fullName>
    </submittedName>
</protein>
<evidence type="ECO:0000259" key="1">
    <source>
        <dbReference type="Pfam" id="PF10728"/>
    </source>
</evidence>
<dbReference type="InterPro" id="IPR037108">
    <property type="entry name" value="TM1727-like_C_sf"/>
</dbReference>
<dbReference type="Pfam" id="PF10728">
    <property type="entry name" value="DUF2520"/>
    <property type="match status" value="1"/>
</dbReference>
<keyword evidence="3" id="KW-1185">Reference proteome</keyword>
<gene>
    <name evidence="2" type="ORF">HYG79_15825</name>
</gene>
<accession>A0A7H9ATG2</accession>
<dbReference type="PANTHER" id="PTHR40459">
    <property type="entry name" value="CONSERVED HYPOTHETICAL ALANINE AND LEUCINE RICH PROTEIN"/>
    <property type="match status" value="1"/>
</dbReference>
<organism evidence="2 3">
    <name type="scientific">Costertonia aggregata</name>
    <dbReference type="NCBI Taxonomy" id="343403"/>
    <lineage>
        <taxon>Bacteria</taxon>
        <taxon>Pseudomonadati</taxon>
        <taxon>Bacteroidota</taxon>
        <taxon>Flavobacteriia</taxon>
        <taxon>Flavobacteriales</taxon>
        <taxon>Flavobacteriaceae</taxon>
        <taxon>Costertonia</taxon>
    </lineage>
</organism>
<dbReference type="Gene3D" id="1.10.1040.20">
    <property type="entry name" value="ProC-like, C-terminal domain"/>
    <property type="match status" value="1"/>
</dbReference>
<dbReference type="InterPro" id="IPR008927">
    <property type="entry name" value="6-PGluconate_DH-like_C_sf"/>
</dbReference>
<dbReference type="SUPFAM" id="SSF51735">
    <property type="entry name" value="NAD(P)-binding Rossmann-fold domains"/>
    <property type="match status" value="1"/>
</dbReference>
<reference evidence="2 3" key="1">
    <citation type="journal article" date="2006" name="Int. J. Syst. Evol. Microbiol.">
        <title>Costertonia aggregata gen. nov., sp. nov., a mesophilic marine bacterium of the family Flavobacteriaceae, isolated from a mature biofilm.</title>
        <authorList>
            <person name="Kwon K.K."/>
            <person name="Lee Y.K."/>
            <person name="Lee H.K."/>
        </authorList>
    </citation>
    <scope>NUCLEOTIDE SEQUENCE [LARGE SCALE GENOMIC DNA]</scope>
    <source>
        <strain evidence="2 3">KCCM 42265</strain>
    </source>
</reference>
<dbReference type="RefSeq" id="WP_179243037.1">
    <property type="nucleotide sequence ID" value="NZ_CP058595.1"/>
</dbReference>
<name>A0A7H9ATG2_9FLAO</name>
<dbReference type="EMBL" id="CP058595">
    <property type="protein sequence ID" value="QLG46758.1"/>
    <property type="molecule type" value="Genomic_DNA"/>
</dbReference>
<dbReference type="InterPro" id="IPR018931">
    <property type="entry name" value="DUF2520"/>
</dbReference>
<sequence>MITITLVGTGNVAKHLFDAFLALNNVTVIQVVGRNKKALTHFEKHAPTTTDFKKINPSDVLIIAISDDSINTVSQLFTNYRGLVCHTSGSVPLNDLKSNRKGVFYPLQTFTVGKKIDFKTVPICIEAKNKEDEKLLERLAKTLSKKVYHITSEQRKPLHLAAVFVNNFTNHLYHIGENICTEHKIPFDLLKALIMETAHKIQTLSPKESQTGPAKRNDTRTIEEHLNQIQDKDQYEIYGLLTQSIQKIYGKKL</sequence>
<feature type="domain" description="DUF2520" evidence="1">
    <location>
        <begin position="121"/>
        <end position="245"/>
    </location>
</feature>
<proteinExistence type="predicted"/>
<evidence type="ECO:0000313" key="2">
    <source>
        <dbReference type="EMBL" id="QLG46758.1"/>
    </source>
</evidence>
<dbReference type="SUPFAM" id="SSF48179">
    <property type="entry name" value="6-phosphogluconate dehydrogenase C-terminal domain-like"/>
    <property type="match status" value="1"/>
</dbReference>
<dbReference type="InterPro" id="IPR036291">
    <property type="entry name" value="NAD(P)-bd_dom_sf"/>
</dbReference>